<name>A0A7R8UE69_HERIL</name>
<gene>
    <name evidence="2" type="ORF">HERILL_LOCUS2371</name>
</gene>
<keyword evidence="3" id="KW-1185">Reference proteome</keyword>
<reference evidence="2 3" key="1">
    <citation type="submission" date="2020-11" db="EMBL/GenBank/DDBJ databases">
        <authorList>
            <person name="Wallbank WR R."/>
            <person name="Pardo Diaz C."/>
            <person name="Kozak K."/>
            <person name="Martin S."/>
            <person name="Jiggins C."/>
            <person name="Moest M."/>
            <person name="Warren A I."/>
            <person name="Generalovic N T."/>
            <person name="Byers J.R.P. K."/>
            <person name="Montejo-Kovacevich G."/>
            <person name="Yen C E."/>
        </authorList>
    </citation>
    <scope>NUCLEOTIDE SEQUENCE [LARGE SCALE GENOMIC DNA]</scope>
</reference>
<evidence type="ECO:0000313" key="2">
    <source>
        <dbReference type="EMBL" id="CAD7079138.1"/>
    </source>
</evidence>
<sequence>MLESKTSISWESILISEEKELRINISKEISSKHEHGCSNCDKFCILYIGFCWVFSGISANNKIYVVVKKECVGHVEKRMGMRLRNAKKNHKGIGGKGAEKLTDKVINDLATFFGLAIRRHANSIEGMK</sequence>
<protein>
    <recommendedName>
        <fullName evidence="1">Mutator-like transposase domain-containing protein</fullName>
    </recommendedName>
</protein>
<evidence type="ECO:0000313" key="3">
    <source>
        <dbReference type="Proteomes" id="UP000594454"/>
    </source>
</evidence>
<dbReference type="AlphaFoldDB" id="A0A7R8UE69"/>
<evidence type="ECO:0000259" key="1">
    <source>
        <dbReference type="Pfam" id="PF20700"/>
    </source>
</evidence>
<dbReference type="Proteomes" id="UP000594454">
    <property type="component" value="Chromosome 1"/>
</dbReference>
<organism evidence="2 3">
    <name type="scientific">Hermetia illucens</name>
    <name type="common">Black soldier fly</name>
    <dbReference type="NCBI Taxonomy" id="343691"/>
    <lineage>
        <taxon>Eukaryota</taxon>
        <taxon>Metazoa</taxon>
        <taxon>Ecdysozoa</taxon>
        <taxon>Arthropoda</taxon>
        <taxon>Hexapoda</taxon>
        <taxon>Insecta</taxon>
        <taxon>Pterygota</taxon>
        <taxon>Neoptera</taxon>
        <taxon>Endopterygota</taxon>
        <taxon>Diptera</taxon>
        <taxon>Brachycera</taxon>
        <taxon>Stratiomyomorpha</taxon>
        <taxon>Stratiomyidae</taxon>
        <taxon>Hermetiinae</taxon>
        <taxon>Hermetia</taxon>
    </lineage>
</organism>
<accession>A0A7R8UE69</accession>
<dbReference type="EMBL" id="LR899009">
    <property type="protein sequence ID" value="CAD7079138.1"/>
    <property type="molecule type" value="Genomic_DNA"/>
</dbReference>
<dbReference type="Pfam" id="PF20700">
    <property type="entry name" value="Mutator"/>
    <property type="match status" value="1"/>
</dbReference>
<proteinExistence type="predicted"/>
<dbReference type="InterPro" id="IPR049012">
    <property type="entry name" value="Mutator_transp_dom"/>
</dbReference>
<dbReference type="InParanoid" id="A0A7R8UE69"/>
<feature type="domain" description="Mutator-like transposase" evidence="1">
    <location>
        <begin position="54"/>
        <end position="128"/>
    </location>
</feature>